<evidence type="ECO:0000313" key="2">
    <source>
        <dbReference type="Proteomes" id="UP000694557"/>
    </source>
</evidence>
<dbReference type="Proteomes" id="UP000694557">
    <property type="component" value="Unassembled WGS sequence"/>
</dbReference>
<dbReference type="Ensembl" id="ENSOKIT00005051888.1">
    <property type="protein sequence ID" value="ENSOKIP00005049229.1"/>
    <property type="gene ID" value="ENSOKIG00005020687.1"/>
</dbReference>
<accession>A0A8C7MF52</accession>
<proteinExistence type="predicted"/>
<reference evidence="1" key="1">
    <citation type="submission" date="2025-05" db="UniProtKB">
        <authorList>
            <consortium name="Ensembl"/>
        </authorList>
    </citation>
    <scope>IDENTIFICATION</scope>
</reference>
<protein>
    <submittedName>
        <fullName evidence="1">Uncharacterized protein</fullName>
    </submittedName>
</protein>
<organism evidence="1 2">
    <name type="scientific">Oncorhynchus kisutch</name>
    <name type="common">Coho salmon</name>
    <name type="synonym">Salmo kisutch</name>
    <dbReference type="NCBI Taxonomy" id="8019"/>
    <lineage>
        <taxon>Eukaryota</taxon>
        <taxon>Metazoa</taxon>
        <taxon>Chordata</taxon>
        <taxon>Craniata</taxon>
        <taxon>Vertebrata</taxon>
        <taxon>Euteleostomi</taxon>
        <taxon>Actinopterygii</taxon>
        <taxon>Neopterygii</taxon>
        <taxon>Teleostei</taxon>
        <taxon>Protacanthopterygii</taxon>
        <taxon>Salmoniformes</taxon>
        <taxon>Salmonidae</taxon>
        <taxon>Salmoninae</taxon>
        <taxon>Oncorhynchus</taxon>
    </lineage>
</organism>
<dbReference type="Ensembl" id="ENSOKIT00005106174.1">
    <property type="protein sequence ID" value="ENSOKIP00005099063.1"/>
    <property type="gene ID" value="ENSOKIG00005043619.1"/>
</dbReference>
<dbReference type="AlphaFoldDB" id="A0A8C7MF52"/>
<sequence>MLWVTRCWWRDRNLQGLPASFLALFPRGERNPNLLLLLDESQVSADGTDDGVSDDAVPVDTDQGFDQTVVAENVSAAQGPLGAGETFITHGTL</sequence>
<evidence type="ECO:0000313" key="1">
    <source>
        <dbReference type="Ensembl" id="ENSOKIP00005049229.1"/>
    </source>
</evidence>
<keyword evidence="2" id="KW-1185">Reference proteome</keyword>
<dbReference type="Ensembl" id="ENSOKIT00005074685.1">
    <property type="protein sequence ID" value="ENSOKIP00005070182.1"/>
    <property type="gene ID" value="ENSOKIG00005030208.1"/>
</dbReference>
<name>A0A8C7MF52_ONCKI</name>
<dbReference type="GeneTree" id="ENSGT00990000213089"/>